<accession>A0A517R2T3</accession>
<evidence type="ECO:0000313" key="3">
    <source>
        <dbReference type="EMBL" id="QDT38185.1"/>
    </source>
</evidence>
<dbReference type="EMBL" id="CP036268">
    <property type="protein sequence ID" value="QDT38185.1"/>
    <property type="molecule type" value="Genomic_DNA"/>
</dbReference>
<organism evidence="3 4">
    <name type="scientific">Stratiformator vulcanicus</name>
    <dbReference type="NCBI Taxonomy" id="2527980"/>
    <lineage>
        <taxon>Bacteria</taxon>
        <taxon>Pseudomonadati</taxon>
        <taxon>Planctomycetota</taxon>
        <taxon>Planctomycetia</taxon>
        <taxon>Planctomycetales</taxon>
        <taxon>Planctomycetaceae</taxon>
        <taxon>Stratiformator</taxon>
    </lineage>
</organism>
<dbReference type="AlphaFoldDB" id="A0A517R2T3"/>
<dbReference type="Proteomes" id="UP000317318">
    <property type="component" value="Chromosome"/>
</dbReference>
<feature type="region of interest" description="Disordered" evidence="1">
    <location>
        <begin position="1"/>
        <end position="29"/>
    </location>
</feature>
<protein>
    <submittedName>
        <fullName evidence="3">BON domain protein</fullName>
    </submittedName>
</protein>
<dbReference type="PROSITE" id="PS50914">
    <property type="entry name" value="BON"/>
    <property type="match status" value="1"/>
</dbReference>
<sequence length="111" mass="12053">MSVDRAKRSSKGKPKPVEAPVTEPNSQSTETLMETLAGRHLVEKDVQTTLESHPAYRFSDLVVHRISDGVCLTGVVDVNDDAPDVEAVAQQISGVERVLNQLVTCGKGRVR</sequence>
<proteinExistence type="predicted"/>
<evidence type="ECO:0000259" key="2">
    <source>
        <dbReference type="PROSITE" id="PS50914"/>
    </source>
</evidence>
<feature type="domain" description="BON" evidence="2">
    <location>
        <begin position="38"/>
        <end position="106"/>
    </location>
</feature>
<dbReference type="OrthoDB" id="289524at2"/>
<reference evidence="3 4" key="1">
    <citation type="submission" date="2019-02" db="EMBL/GenBank/DDBJ databases">
        <title>Deep-cultivation of Planctomycetes and their phenomic and genomic characterization uncovers novel biology.</title>
        <authorList>
            <person name="Wiegand S."/>
            <person name="Jogler M."/>
            <person name="Boedeker C."/>
            <person name="Pinto D."/>
            <person name="Vollmers J."/>
            <person name="Rivas-Marin E."/>
            <person name="Kohn T."/>
            <person name="Peeters S.H."/>
            <person name="Heuer A."/>
            <person name="Rast P."/>
            <person name="Oberbeckmann S."/>
            <person name="Bunk B."/>
            <person name="Jeske O."/>
            <person name="Meyerdierks A."/>
            <person name="Storesund J.E."/>
            <person name="Kallscheuer N."/>
            <person name="Luecker S."/>
            <person name="Lage O.M."/>
            <person name="Pohl T."/>
            <person name="Merkel B.J."/>
            <person name="Hornburger P."/>
            <person name="Mueller R.-W."/>
            <person name="Bruemmer F."/>
            <person name="Labrenz M."/>
            <person name="Spormann A.M."/>
            <person name="Op den Camp H."/>
            <person name="Overmann J."/>
            <person name="Amann R."/>
            <person name="Jetten M.S.M."/>
            <person name="Mascher T."/>
            <person name="Medema M.H."/>
            <person name="Devos D.P."/>
            <person name="Kaster A.-K."/>
            <person name="Ovreas L."/>
            <person name="Rohde M."/>
            <person name="Galperin M.Y."/>
            <person name="Jogler C."/>
        </authorList>
    </citation>
    <scope>NUCLEOTIDE SEQUENCE [LARGE SCALE GENOMIC DNA]</scope>
    <source>
        <strain evidence="3 4">Pan189</strain>
    </source>
</reference>
<dbReference type="Pfam" id="PF04972">
    <property type="entry name" value="BON"/>
    <property type="match status" value="1"/>
</dbReference>
<gene>
    <name evidence="3" type="ORF">Pan189_25750</name>
</gene>
<dbReference type="KEGG" id="svp:Pan189_25750"/>
<keyword evidence="4" id="KW-1185">Reference proteome</keyword>
<name>A0A517R2T3_9PLAN</name>
<evidence type="ECO:0000256" key="1">
    <source>
        <dbReference type="SAM" id="MobiDB-lite"/>
    </source>
</evidence>
<evidence type="ECO:0000313" key="4">
    <source>
        <dbReference type="Proteomes" id="UP000317318"/>
    </source>
</evidence>
<dbReference type="InterPro" id="IPR007055">
    <property type="entry name" value="BON_dom"/>
</dbReference>